<feature type="compositionally biased region" description="Basic residues" evidence="1">
    <location>
        <begin position="1"/>
        <end position="41"/>
    </location>
</feature>
<feature type="non-terminal residue" evidence="2">
    <location>
        <position position="1"/>
    </location>
</feature>
<sequence>LRRGGGLKPVRRHSVGPRPRLHRHDRHRPLGQHQPRARLSLRVRAGAWIGARHRRPGARKPDRPDLVGGHDAGASRRDRSRGRDRLRDRARAVGQEGAHPRPRRRGRHGNLRQGDRGRAWL</sequence>
<dbReference type="EMBL" id="CADCUC010000722">
    <property type="protein sequence ID" value="CAA9365742.1"/>
    <property type="molecule type" value="Genomic_DNA"/>
</dbReference>
<protein>
    <submittedName>
        <fullName evidence="2">D-malate dehydrogenase [decarboxylating]</fullName>
        <ecNumber evidence="2">1.1.1.83</ecNumber>
    </submittedName>
</protein>
<feature type="compositionally biased region" description="Basic residues" evidence="1">
    <location>
        <begin position="100"/>
        <end position="110"/>
    </location>
</feature>
<dbReference type="GO" id="GO:0046553">
    <property type="term" value="F:D-malate dehydrogenase (decarboxylating) (NAD+) activity"/>
    <property type="evidence" value="ECO:0007669"/>
    <property type="project" value="UniProtKB-EC"/>
</dbReference>
<accession>A0A6J4MQ37</accession>
<evidence type="ECO:0000313" key="2">
    <source>
        <dbReference type="EMBL" id="CAA9365742.1"/>
    </source>
</evidence>
<organism evidence="2">
    <name type="scientific">uncultured Microvirga sp</name>
    <dbReference type="NCBI Taxonomy" id="412392"/>
    <lineage>
        <taxon>Bacteria</taxon>
        <taxon>Pseudomonadati</taxon>
        <taxon>Pseudomonadota</taxon>
        <taxon>Alphaproteobacteria</taxon>
        <taxon>Hyphomicrobiales</taxon>
        <taxon>Methylobacteriaceae</taxon>
        <taxon>Microvirga</taxon>
        <taxon>environmental samples</taxon>
    </lineage>
</organism>
<keyword evidence="2" id="KW-0560">Oxidoreductase</keyword>
<feature type="region of interest" description="Disordered" evidence="1">
    <location>
        <begin position="1"/>
        <end position="121"/>
    </location>
</feature>
<dbReference type="EC" id="1.1.1.83" evidence="2"/>
<name>A0A6J4MQ37_9HYPH</name>
<feature type="non-terminal residue" evidence="2">
    <location>
        <position position="121"/>
    </location>
</feature>
<evidence type="ECO:0000256" key="1">
    <source>
        <dbReference type="SAM" id="MobiDB-lite"/>
    </source>
</evidence>
<feature type="compositionally biased region" description="Basic and acidic residues" evidence="1">
    <location>
        <begin position="73"/>
        <end position="91"/>
    </location>
</feature>
<proteinExistence type="predicted"/>
<reference evidence="2" key="1">
    <citation type="submission" date="2020-02" db="EMBL/GenBank/DDBJ databases">
        <authorList>
            <person name="Meier V. D."/>
        </authorList>
    </citation>
    <scope>NUCLEOTIDE SEQUENCE</scope>
    <source>
        <strain evidence="2">AVDCRST_MAG90</strain>
    </source>
</reference>
<gene>
    <name evidence="2" type="ORF">AVDCRST_MAG90-3367</name>
</gene>
<dbReference type="AlphaFoldDB" id="A0A6J4MQ37"/>